<accession>A0A433SFF0</accession>
<reference evidence="1 2" key="1">
    <citation type="submission" date="2018-01" db="EMBL/GenBank/DDBJ databases">
        <title>Saezia sanguinis gen. nov., sp. nov., in the order Burkholderiales isolated from human blood.</title>
        <authorList>
            <person name="Medina-Pascual M.J."/>
            <person name="Valdezate S."/>
            <person name="Monzon S."/>
            <person name="Cuesta I."/>
            <person name="Carrasco G."/>
            <person name="Villalon P."/>
            <person name="Saez-Nieto J.A."/>
        </authorList>
    </citation>
    <scope>NUCLEOTIDE SEQUENCE [LARGE SCALE GENOMIC DNA]</scope>
    <source>
        <strain evidence="1 2">CNM695-12</strain>
    </source>
</reference>
<dbReference type="EMBL" id="PQSP01000002">
    <property type="protein sequence ID" value="RUS67450.1"/>
    <property type="molecule type" value="Genomic_DNA"/>
</dbReference>
<evidence type="ECO:0000313" key="2">
    <source>
        <dbReference type="Proteomes" id="UP000286947"/>
    </source>
</evidence>
<gene>
    <name evidence="1" type="ORF">CUZ56_01395</name>
</gene>
<organism evidence="1 2">
    <name type="scientific">Saezia sanguinis</name>
    <dbReference type="NCBI Taxonomy" id="1965230"/>
    <lineage>
        <taxon>Bacteria</taxon>
        <taxon>Pseudomonadati</taxon>
        <taxon>Pseudomonadota</taxon>
        <taxon>Betaproteobacteria</taxon>
        <taxon>Burkholderiales</taxon>
        <taxon>Saeziaceae</taxon>
        <taxon>Saezia</taxon>
    </lineage>
</organism>
<protein>
    <submittedName>
        <fullName evidence="1">Uncharacterized protein</fullName>
    </submittedName>
</protein>
<name>A0A433SFF0_9BURK</name>
<dbReference type="Proteomes" id="UP000286947">
    <property type="component" value="Unassembled WGS sequence"/>
</dbReference>
<keyword evidence="2" id="KW-1185">Reference proteome</keyword>
<dbReference type="AlphaFoldDB" id="A0A433SFF0"/>
<evidence type="ECO:0000313" key="1">
    <source>
        <dbReference type="EMBL" id="RUS67450.1"/>
    </source>
</evidence>
<sequence>MKTWDLLWAYFFSLQDIFYDNKLAEHSITKIQIFNTHFIPLCISNTYILIHHP</sequence>
<comment type="caution">
    <text evidence="1">The sequence shown here is derived from an EMBL/GenBank/DDBJ whole genome shotgun (WGS) entry which is preliminary data.</text>
</comment>
<proteinExistence type="predicted"/>